<evidence type="ECO:0000256" key="4">
    <source>
        <dbReference type="SAM" id="SignalP"/>
    </source>
</evidence>
<evidence type="ECO:0000256" key="2">
    <source>
        <dbReference type="ARBA" id="ARBA00022737"/>
    </source>
</evidence>
<keyword evidence="4" id="KW-0732">Signal</keyword>
<proteinExistence type="predicted"/>
<dbReference type="Gene3D" id="3.80.10.10">
    <property type="entry name" value="Ribonuclease Inhibitor"/>
    <property type="match status" value="1"/>
</dbReference>
<sequence>MPPTAWRARTSAVFAMLVVSMTTAQGAGHAYVLPYVPNPAEILATFWGSPTSDGKSNVTETTYTTDCKNAKFKPLPPGWMPCNEPGAKTCIWFPNGTVARGSDCRRTDVDGEAIGGYVNAFRGGFVEKRNMSDTKKNVPVQIFPNVNIAYVESLPAYSSTVVIDNVGLQRLAPNLQTTKSGVGVQATQLQMNNNNLTSIDNVSFPVYLNILMVRNNSISAVINLSQAQVPSLSSLYLDFNFLPTLAGIRFPDTLTTLSVDGNHIIDLDNVTWPPILKTLSLADNKMRFLNYSFPPRLEDLTAANMSLGSVDGVEFPPSLTTLDLSNTSLTQLTANFPDTLKSLSLFNNNLTAVYATEAQFQLLSRLENANKTIWDCNPNVESDIGIPCDIVFSTLNTNATCTDHIGVKMLFGVFPICIIKDPPTLPPTTLIPGSNTSTSMPISAASASTSSNTLLCILSSAIVLTVLLIALILLYRRRNRRPKQHP</sequence>
<protein>
    <recommendedName>
        <fullName evidence="6">Leucine-rich repeat-containing N-terminal plant-type domain-containing protein</fullName>
    </recommendedName>
</protein>
<keyword evidence="1" id="KW-0433">Leucine-rich repeat</keyword>
<dbReference type="InterPro" id="IPR050333">
    <property type="entry name" value="SLRP"/>
</dbReference>
<comment type="caution">
    <text evidence="5">The sequence shown here is derived from an EMBL/GenBank/DDBJ whole genome shotgun (WGS) entry which is preliminary data.</text>
</comment>
<reference evidence="5" key="1">
    <citation type="submission" date="2019-06" db="EMBL/GenBank/DDBJ databases">
        <title>Genomics analysis of Aphanomyces spp. identifies a new class of oomycete effector associated with host adaptation.</title>
        <authorList>
            <person name="Gaulin E."/>
        </authorList>
    </citation>
    <scope>NUCLEOTIDE SEQUENCE</scope>
    <source>
        <strain evidence="5">CBS 578.67</strain>
    </source>
</reference>
<accession>A0A6A4ZUF7</accession>
<keyword evidence="3" id="KW-1133">Transmembrane helix</keyword>
<dbReference type="InterPro" id="IPR032675">
    <property type="entry name" value="LRR_dom_sf"/>
</dbReference>
<feature type="signal peptide" evidence="4">
    <location>
        <begin position="1"/>
        <end position="26"/>
    </location>
</feature>
<evidence type="ECO:0000256" key="3">
    <source>
        <dbReference type="SAM" id="Phobius"/>
    </source>
</evidence>
<feature type="chain" id="PRO_5025541107" description="Leucine-rich repeat-containing N-terminal plant-type domain-containing protein" evidence="4">
    <location>
        <begin position="27"/>
        <end position="486"/>
    </location>
</feature>
<dbReference type="AlphaFoldDB" id="A0A6A4ZUF7"/>
<gene>
    <name evidence="5" type="ORF">As57867_002957</name>
</gene>
<evidence type="ECO:0008006" key="6">
    <source>
        <dbReference type="Google" id="ProtNLM"/>
    </source>
</evidence>
<keyword evidence="3" id="KW-0812">Transmembrane</keyword>
<organism evidence="5">
    <name type="scientific">Aphanomyces stellatus</name>
    <dbReference type="NCBI Taxonomy" id="120398"/>
    <lineage>
        <taxon>Eukaryota</taxon>
        <taxon>Sar</taxon>
        <taxon>Stramenopiles</taxon>
        <taxon>Oomycota</taxon>
        <taxon>Saprolegniomycetes</taxon>
        <taxon>Saprolegniales</taxon>
        <taxon>Verrucalvaceae</taxon>
        <taxon>Aphanomyces</taxon>
    </lineage>
</organism>
<feature type="non-terminal residue" evidence="5">
    <location>
        <position position="486"/>
    </location>
</feature>
<dbReference type="PANTHER" id="PTHR45712:SF22">
    <property type="entry name" value="INSULIN-LIKE GROWTH FACTOR-BINDING PROTEIN COMPLEX ACID LABILE SUBUNIT"/>
    <property type="match status" value="1"/>
</dbReference>
<dbReference type="OrthoDB" id="266138at2759"/>
<evidence type="ECO:0000313" key="5">
    <source>
        <dbReference type="EMBL" id="KAF0716208.1"/>
    </source>
</evidence>
<dbReference type="SUPFAM" id="SSF52058">
    <property type="entry name" value="L domain-like"/>
    <property type="match status" value="1"/>
</dbReference>
<dbReference type="EMBL" id="VJMH01000442">
    <property type="protein sequence ID" value="KAF0716208.1"/>
    <property type="molecule type" value="Genomic_DNA"/>
</dbReference>
<evidence type="ECO:0000256" key="1">
    <source>
        <dbReference type="ARBA" id="ARBA00022614"/>
    </source>
</evidence>
<name>A0A6A4ZUF7_9STRA</name>
<keyword evidence="2" id="KW-0677">Repeat</keyword>
<dbReference type="PANTHER" id="PTHR45712">
    <property type="entry name" value="AGAP008170-PA"/>
    <property type="match status" value="1"/>
</dbReference>
<keyword evidence="3" id="KW-0472">Membrane</keyword>
<feature type="transmembrane region" description="Helical" evidence="3">
    <location>
        <begin position="452"/>
        <end position="475"/>
    </location>
</feature>